<evidence type="ECO:0000313" key="2">
    <source>
        <dbReference type="Proteomes" id="UP001592531"/>
    </source>
</evidence>
<organism evidence="1 2">
    <name type="scientific">Streptacidiphilus cavernicola</name>
    <dbReference type="NCBI Taxonomy" id="3342716"/>
    <lineage>
        <taxon>Bacteria</taxon>
        <taxon>Bacillati</taxon>
        <taxon>Actinomycetota</taxon>
        <taxon>Actinomycetes</taxon>
        <taxon>Kitasatosporales</taxon>
        <taxon>Streptomycetaceae</taxon>
        <taxon>Streptacidiphilus</taxon>
    </lineage>
</organism>
<keyword evidence="2" id="KW-1185">Reference proteome</keyword>
<evidence type="ECO:0000313" key="1">
    <source>
        <dbReference type="EMBL" id="MFC1416605.1"/>
    </source>
</evidence>
<protein>
    <submittedName>
        <fullName evidence="1">Uncharacterized protein</fullName>
    </submittedName>
</protein>
<name>A0ABV6VS73_9ACTN</name>
<dbReference type="Proteomes" id="UP001592531">
    <property type="component" value="Unassembled WGS sequence"/>
</dbReference>
<comment type="caution">
    <text evidence="1">The sequence shown here is derived from an EMBL/GenBank/DDBJ whole genome shotgun (WGS) entry which is preliminary data.</text>
</comment>
<sequence>MLDRQVVLAGELRDLAALARQHAAQRGDVPVPLGADPAAPAASWEALRLALLRLAPDSDGYQQVLSRLRELAEEFPGADVPPGAGGASRWIVPPLPGIHGGIELPQLASSRFAAAGRLADWAVRAEQAVALAAADPALWWVGRNGTYPLAERLPDCLQRYRDEGSELLGRLQAYAEGNVPAADHLTMVQQLDGWCGGLLHKAPAEQGSWWWNWRAEVAAGPLRAYVRGYGYRPVPAKELAAPSLVGSITENACGGERDHGSSVQWVLTTPLVPSVGSRKSATVVVYRGRLVERPEDYA</sequence>
<dbReference type="RefSeq" id="WP_380533953.1">
    <property type="nucleotide sequence ID" value="NZ_JBHFAB010000004.1"/>
</dbReference>
<dbReference type="EMBL" id="JBHFAB010000004">
    <property type="protein sequence ID" value="MFC1416605.1"/>
    <property type="molecule type" value="Genomic_DNA"/>
</dbReference>
<proteinExistence type="predicted"/>
<reference evidence="1 2" key="1">
    <citation type="submission" date="2024-09" db="EMBL/GenBank/DDBJ databases">
        <authorList>
            <person name="Lee S.D."/>
        </authorList>
    </citation>
    <scope>NUCLEOTIDE SEQUENCE [LARGE SCALE GENOMIC DNA]</scope>
    <source>
        <strain evidence="1 2">N8-3</strain>
    </source>
</reference>
<accession>A0ABV6VS73</accession>
<gene>
    <name evidence="1" type="ORF">ACEZDE_08125</name>
</gene>